<dbReference type="InterPro" id="IPR020846">
    <property type="entry name" value="MFS_dom"/>
</dbReference>
<reference evidence="7 8" key="1">
    <citation type="submission" date="2019-04" db="EMBL/GenBank/DDBJ databases">
        <title>Complete genome sequencing of Piscirickettsia salmonis strain Psal-009.</title>
        <authorList>
            <person name="Schober I."/>
            <person name="Bunk B."/>
            <person name="Sproer C."/>
            <person name="Carril G.P."/>
            <person name="Riedel T."/>
            <person name="Flores-Herrera P.A."/>
            <person name="Nourdin-Galindo G."/>
            <person name="Marshall S.H."/>
            <person name="Overmann J."/>
        </authorList>
    </citation>
    <scope>NUCLEOTIDE SEQUENCE [LARGE SCALE GENOMIC DNA]</scope>
    <source>
        <strain evidence="7 8">Psal-009</strain>
    </source>
</reference>
<dbReference type="InterPro" id="IPR011701">
    <property type="entry name" value="MFS"/>
</dbReference>
<evidence type="ECO:0000256" key="2">
    <source>
        <dbReference type="ARBA" id="ARBA00022448"/>
    </source>
</evidence>
<keyword evidence="5" id="KW-1133">Transmembrane helix</keyword>
<dbReference type="GO" id="GO:0005886">
    <property type="term" value="C:plasma membrane"/>
    <property type="evidence" value="ECO:0007669"/>
    <property type="project" value="UniProtKB-SubCell"/>
</dbReference>
<evidence type="ECO:0000256" key="4">
    <source>
        <dbReference type="ARBA" id="ARBA00022692"/>
    </source>
</evidence>
<accession>A0A9Q6PWK9</accession>
<protein>
    <submittedName>
        <fullName evidence="7">Inner membrane transport protein YajR</fullName>
    </submittedName>
</protein>
<dbReference type="Pfam" id="PF07690">
    <property type="entry name" value="MFS_1"/>
    <property type="match status" value="1"/>
</dbReference>
<dbReference type="AlphaFoldDB" id="A0A9Q6PWK9"/>
<dbReference type="PROSITE" id="PS50850">
    <property type="entry name" value="MFS"/>
    <property type="match status" value="1"/>
</dbReference>
<comment type="subcellular location">
    <subcellularLocation>
        <location evidence="1">Cell membrane</location>
        <topology evidence="1">Multi-pass membrane protein</topology>
    </subcellularLocation>
</comment>
<keyword evidence="4" id="KW-0812">Transmembrane</keyword>
<sequence>MTVELHTNDINSHYQPTDNIDSLSGKRQMKSTFSLASLFGLRMLGLFMILPIFALYANQLHGATTLWVGLTLGVYGATSCLFQLIFGWASDHFGRKKIIALGLLIFAIGSLIAGLSDSIYGVFIGRALQGAGAIGSATLALIADLTKDKHRTKAMATVGMTIGFSFVIAMVLGPLLVGHIGLSGLFYLTGALALIAIIVLYKVVPSPKRSITHEGNTARWSQFKTVMTSPQLLNLDLGIFTLHAVLTASFMFIPLDMLHQLSLDAHEQWMVYLPVFIVSVIFMVPFVIIAEKKRHMKGVLLGMIALMLISQLGVWLFDSNLPGIIISLMLFFTAFTVLEALLPSWISKVSPVAAKGTAMGIYSSSQYLGAFIGGSIAGLLLSWHNSTALMIIILVALAVWWILSFLQAKPPHYSSRLIHVGALNAQQAATLQATLAKRPGVVEVMVAKEEGTAYLKVIADLYQDNDNQAQATET</sequence>
<dbReference type="PANTHER" id="PTHR23517">
    <property type="entry name" value="RESISTANCE PROTEIN MDTM, PUTATIVE-RELATED-RELATED"/>
    <property type="match status" value="1"/>
</dbReference>
<keyword evidence="2" id="KW-0813">Transport</keyword>
<gene>
    <name evidence="7" type="primary">yajR</name>
    <name evidence="7" type="ORF">Psal009_03499</name>
</gene>
<dbReference type="SUPFAM" id="SSF103473">
    <property type="entry name" value="MFS general substrate transporter"/>
    <property type="match status" value="1"/>
</dbReference>
<dbReference type="PANTHER" id="PTHR23517:SF2">
    <property type="entry name" value="MULTIDRUG RESISTANCE PROTEIN MDTH"/>
    <property type="match status" value="1"/>
</dbReference>
<dbReference type="RefSeq" id="WP_052104719.1">
    <property type="nucleotide sequence ID" value="NZ_CP012413.1"/>
</dbReference>
<evidence type="ECO:0000256" key="1">
    <source>
        <dbReference type="ARBA" id="ARBA00004651"/>
    </source>
</evidence>
<evidence type="ECO:0000256" key="6">
    <source>
        <dbReference type="ARBA" id="ARBA00023136"/>
    </source>
</evidence>
<organism evidence="7 8">
    <name type="scientific">Piscirickettsia salmonis</name>
    <dbReference type="NCBI Taxonomy" id="1238"/>
    <lineage>
        <taxon>Bacteria</taxon>
        <taxon>Pseudomonadati</taxon>
        <taxon>Pseudomonadota</taxon>
        <taxon>Gammaproteobacteria</taxon>
        <taxon>Thiotrichales</taxon>
        <taxon>Piscirickettsiaceae</taxon>
        <taxon>Piscirickettsia</taxon>
    </lineage>
</organism>
<keyword evidence="6" id="KW-0472">Membrane</keyword>
<dbReference type="Proteomes" id="UP000422232">
    <property type="component" value="Chromosome"/>
</dbReference>
<keyword evidence="3" id="KW-1003">Cell membrane</keyword>
<proteinExistence type="predicted"/>
<evidence type="ECO:0000313" key="7">
    <source>
        <dbReference type="EMBL" id="QGO07542.1"/>
    </source>
</evidence>
<dbReference type="Gene3D" id="1.20.1250.20">
    <property type="entry name" value="MFS general substrate transporter like domains"/>
    <property type="match status" value="1"/>
</dbReference>
<dbReference type="EMBL" id="CP038908">
    <property type="protein sequence ID" value="QGO07542.1"/>
    <property type="molecule type" value="Genomic_DNA"/>
</dbReference>
<dbReference type="GO" id="GO:0022857">
    <property type="term" value="F:transmembrane transporter activity"/>
    <property type="evidence" value="ECO:0007669"/>
    <property type="project" value="InterPro"/>
</dbReference>
<name>A0A9Q6PWK9_PISSA</name>
<keyword evidence="8" id="KW-1185">Reference proteome</keyword>
<evidence type="ECO:0000256" key="3">
    <source>
        <dbReference type="ARBA" id="ARBA00022475"/>
    </source>
</evidence>
<evidence type="ECO:0000256" key="5">
    <source>
        <dbReference type="ARBA" id="ARBA00022989"/>
    </source>
</evidence>
<dbReference type="InterPro" id="IPR050171">
    <property type="entry name" value="MFS_Transporters"/>
</dbReference>
<dbReference type="CDD" id="cd17472">
    <property type="entry name" value="MFS_YajR_like"/>
    <property type="match status" value="1"/>
</dbReference>
<dbReference type="Gene3D" id="3.30.70.100">
    <property type="match status" value="1"/>
</dbReference>
<dbReference type="InterPro" id="IPR036259">
    <property type="entry name" value="MFS_trans_sf"/>
</dbReference>
<evidence type="ECO:0000313" key="8">
    <source>
        <dbReference type="Proteomes" id="UP000422232"/>
    </source>
</evidence>